<accession>A0A2A4K632</accession>
<organism evidence="2">
    <name type="scientific">Heliothis virescens</name>
    <name type="common">Tobacco budworm moth</name>
    <dbReference type="NCBI Taxonomy" id="7102"/>
    <lineage>
        <taxon>Eukaryota</taxon>
        <taxon>Metazoa</taxon>
        <taxon>Ecdysozoa</taxon>
        <taxon>Arthropoda</taxon>
        <taxon>Hexapoda</taxon>
        <taxon>Insecta</taxon>
        <taxon>Pterygota</taxon>
        <taxon>Neoptera</taxon>
        <taxon>Endopterygota</taxon>
        <taxon>Lepidoptera</taxon>
        <taxon>Glossata</taxon>
        <taxon>Ditrysia</taxon>
        <taxon>Noctuoidea</taxon>
        <taxon>Noctuidae</taxon>
        <taxon>Heliothinae</taxon>
        <taxon>Heliothis</taxon>
    </lineage>
</organism>
<comment type="caution">
    <text evidence="2">The sequence shown here is derived from an EMBL/GenBank/DDBJ whole genome shotgun (WGS) entry which is preliminary data.</text>
</comment>
<protein>
    <recommendedName>
        <fullName evidence="3">Invertebrate defensins family profile domain-containing protein</fullName>
    </recommendedName>
</protein>
<feature type="chain" id="PRO_5012765738" description="Invertebrate defensins family profile domain-containing protein" evidence="1">
    <location>
        <begin position="25"/>
        <end position="106"/>
    </location>
</feature>
<evidence type="ECO:0000256" key="1">
    <source>
        <dbReference type="SAM" id="SignalP"/>
    </source>
</evidence>
<dbReference type="EMBL" id="NWSH01000140">
    <property type="protein sequence ID" value="PCG79132.1"/>
    <property type="molecule type" value="Genomic_DNA"/>
</dbReference>
<gene>
    <name evidence="2" type="ORF">B5V51_1868</name>
</gene>
<sequence length="106" mass="11344">MALKAVNVFLVIALSACLIQTAICKPKPRDSSVVADQSVKPLSNEDLKPKEDIIPQSEAADLSAVKIPGRIACDAEETTEDPICLEHCLPKGYTYGLCVSHTCSCI</sequence>
<evidence type="ECO:0008006" key="3">
    <source>
        <dbReference type="Google" id="ProtNLM"/>
    </source>
</evidence>
<dbReference type="PROSITE" id="PS51257">
    <property type="entry name" value="PROKAR_LIPOPROTEIN"/>
    <property type="match status" value="1"/>
</dbReference>
<name>A0A2A4K632_HELVI</name>
<evidence type="ECO:0000313" key="2">
    <source>
        <dbReference type="EMBL" id="PCG79132.1"/>
    </source>
</evidence>
<reference evidence="2" key="1">
    <citation type="submission" date="2017-09" db="EMBL/GenBank/DDBJ databases">
        <title>Contemporary evolution of a Lepidopteran species, Heliothis virescens, in response to modern agricultural practices.</title>
        <authorList>
            <person name="Fritz M.L."/>
            <person name="Deyonke A.M."/>
            <person name="Papanicolaou A."/>
            <person name="Micinski S."/>
            <person name="Westbrook J."/>
            <person name="Gould F."/>
        </authorList>
    </citation>
    <scope>NUCLEOTIDE SEQUENCE [LARGE SCALE GENOMIC DNA]</scope>
    <source>
        <strain evidence="2">HvINT-</strain>
        <tissue evidence="2">Whole body</tissue>
    </source>
</reference>
<dbReference type="AlphaFoldDB" id="A0A2A4K632"/>
<keyword evidence="1" id="KW-0732">Signal</keyword>
<feature type="signal peptide" evidence="1">
    <location>
        <begin position="1"/>
        <end position="24"/>
    </location>
</feature>
<proteinExistence type="predicted"/>